<evidence type="ECO:0000313" key="1">
    <source>
        <dbReference type="EMBL" id="OXC23005.1"/>
    </source>
</evidence>
<reference evidence="1 2" key="1">
    <citation type="submission" date="2016-05" db="EMBL/GenBank/DDBJ databases">
        <authorList>
            <person name="Johnson T.J."/>
            <person name="Youmans B.P."/>
            <person name="Case K.A."/>
        </authorList>
    </citation>
    <scope>NUCLEOTIDE SEQUENCE [LARGE SCALE GENOMIC DNA]</scope>
    <source>
        <strain evidence="1 2">UMNLC6</strain>
    </source>
</reference>
<comment type="caution">
    <text evidence="1">The sequence shown here is derived from an EMBL/GenBank/DDBJ whole genome shotgun (WGS) entry which is preliminary data.</text>
</comment>
<organism evidence="1 2">
    <name type="scientific">Lactobacillus crispatus</name>
    <dbReference type="NCBI Taxonomy" id="47770"/>
    <lineage>
        <taxon>Bacteria</taxon>
        <taxon>Bacillati</taxon>
        <taxon>Bacillota</taxon>
        <taxon>Bacilli</taxon>
        <taxon>Lactobacillales</taxon>
        <taxon>Lactobacillaceae</taxon>
        <taxon>Lactobacillus</taxon>
    </lineage>
</organism>
<evidence type="ECO:0000313" key="2">
    <source>
        <dbReference type="Proteomes" id="UP000198437"/>
    </source>
</evidence>
<sequence length="60" mass="6370">MHSLAVFSLKDGLTTNLAPEILAVASSSTVPAPMSIQDFGLGYFFTKNQKAQDASSLKHS</sequence>
<protein>
    <submittedName>
        <fullName evidence="1">Uncharacterized protein</fullName>
    </submittedName>
</protein>
<name>A0A854PP08_9LACO</name>
<dbReference type="EMBL" id="LYQW01000016">
    <property type="protein sequence ID" value="OXC23005.1"/>
    <property type="molecule type" value="Genomic_DNA"/>
</dbReference>
<accession>A0A854PP08</accession>
<dbReference type="Proteomes" id="UP000198437">
    <property type="component" value="Unassembled WGS sequence"/>
</dbReference>
<proteinExistence type="predicted"/>
<gene>
    <name evidence="1" type="ORF">AYP82_08090</name>
</gene>
<dbReference type="AlphaFoldDB" id="A0A854PP08"/>